<reference evidence="2" key="2">
    <citation type="submission" date="2020-09" db="EMBL/GenBank/DDBJ databases">
        <authorList>
            <person name="Sun Q."/>
            <person name="Ohkuma M."/>
        </authorList>
    </citation>
    <scope>NUCLEOTIDE SEQUENCE</scope>
    <source>
        <strain evidence="2">JCM 12862</strain>
    </source>
</reference>
<dbReference type="PANTHER" id="PTHR22916">
    <property type="entry name" value="GLYCOSYLTRANSFERASE"/>
    <property type="match status" value="1"/>
</dbReference>
<dbReference type="InterPro" id="IPR029044">
    <property type="entry name" value="Nucleotide-diphossugar_trans"/>
</dbReference>
<evidence type="ECO:0000313" key="3">
    <source>
        <dbReference type="Proteomes" id="UP000612329"/>
    </source>
</evidence>
<evidence type="ECO:0000259" key="1">
    <source>
        <dbReference type="Pfam" id="PF00535"/>
    </source>
</evidence>
<dbReference type="PANTHER" id="PTHR22916:SF3">
    <property type="entry name" value="UDP-GLCNAC:BETAGAL BETA-1,3-N-ACETYLGLUCOSAMINYLTRANSFERASE-LIKE PROTEIN 1"/>
    <property type="match status" value="1"/>
</dbReference>
<dbReference type="AlphaFoldDB" id="A0A8J3FGL0"/>
<dbReference type="Pfam" id="PF00535">
    <property type="entry name" value="Glycos_transf_2"/>
    <property type="match status" value="1"/>
</dbReference>
<gene>
    <name evidence="2" type="ORF">GCM10007962_09670</name>
</gene>
<evidence type="ECO:0000313" key="2">
    <source>
        <dbReference type="EMBL" id="GGK17535.1"/>
    </source>
</evidence>
<dbReference type="GO" id="GO:0016758">
    <property type="term" value="F:hexosyltransferase activity"/>
    <property type="evidence" value="ECO:0007669"/>
    <property type="project" value="UniProtKB-ARBA"/>
</dbReference>
<dbReference type="SUPFAM" id="SSF53448">
    <property type="entry name" value="Nucleotide-diphospho-sugar transferases"/>
    <property type="match status" value="1"/>
</dbReference>
<dbReference type="RefSeq" id="WP_188650603.1">
    <property type="nucleotide sequence ID" value="NZ_BMNR01000002.1"/>
</dbReference>
<reference evidence="2" key="1">
    <citation type="journal article" date="2014" name="Int. J. Syst. Evol. Microbiol.">
        <title>Complete genome sequence of Corynebacterium casei LMG S-19264T (=DSM 44701T), isolated from a smear-ripened cheese.</title>
        <authorList>
            <consortium name="US DOE Joint Genome Institute (JGI-PGF)"/>
            <person name="Walter F."/>
            <person name="Albersmeier A."/>
            <person name="Kalinowski J."/>
            <person name="Ruckert C."/>
        </authorList>
    </citation>
    <scope>NUCLEOTIDE SEQUENCE</scope>
    <source>
        <strain evidence="2">JCM 12862</strain>
    </source>
</reference>
<sequence>MKFSVSVIIPVYNCESYIEKAVMSVLQQPDVIEIVVVNDGSTDATEQILEGLQETNPKIKVYHHENKSNKGRSASRNLGIKKTTGNYIAFIDADDFYLENRFSNDKIIFESDDSIEGVYNAIGVHFYRDASISEKESLKLTSVNKSIKSNNLFEDLLYYKNGHFSIDGLTVKKNIFNKVGYFDESLEVAEDTNLILRMSLKCCLQAGIINQPLAMRGVHHTNVFNNEELYKKNKLKCYESLLFWCVANGISNHKIDTLLNYLWTLRYNQEASLFKNISYWMSVFFKNPRLLLSKLCIKYFPLVRLRKKLF</sequence>
<dbReference type="CDD" id="cd00761">
    <property type="entry name" value="Glyco_tranf_GTA_type"/>
    <property type="match status" value="1"/>
</dbReference>
<dbReference type="InterPro" id="IPR001173">
    <property type="entry name" value="Glyco_trans_2-like"/>
</dbReference>
<keyword evidence="3" id="KW-1185">Reference proteome</keyword>
<proteinExistence type="predicted"/>
<organism evidence="2 3">
    <name type="scientific">Yeosuana aromativorans</name>
    <dbReference type="NCBI Taxonomy" id="288019"/>
    <lineage>
        <taxon>Bacteria</taxon>
        <taxon>Pseudomonadati</taxon>
        <taxon>Bacteroidota</taxon>
        <taxon>Flavobacteriia</taxon>
        <taxon>Flavobacteriales</taxon>
        <taxon>Flavobacteriaceae</taxon>
        <taxon>Yeosuana</taxon>
    </lineage>
</organism>
<dbReference type="Gene3D" id="3.90.550.10">
    <property type="entry name" value="Spore Coat Polysaccharide Biosynthesis Protein SpsA, Chain A"/>
    <property type="match status" value="1"/>
</dbReference>
<comment type="caution">
    <text evidence="2">The sequence shown here is derived from an EMBL/GenBank/DDBJ whole genome shotgun (WGS) entry which is preliminary data.</text>
</comment>
<name>A0A8J3FGL0_9FLAO</name>
<protein>
    <recommendedName>
        <fullName evidence="1">Glycosyltransferase 2-like domain-containing protein</fullName>
    </recommendedName>
</protein>
<feature type="domain" description="Glycosyltransferase 2-like" evidence="1">
    <location>
        <begin position="6"/>
        <end position="102"/>
    </location>
</feature>
<accession>A0A8J3FGL0</accession>
<dbReference type="Proteomes" id="UP000612329">
    <property type="component" value="Unassembled WGS sequence"/>
</dbReference>
<dbReference type="EMBL" id="BMNR01000002">
    <property type="protein sequence ID" value="GGK17535.1"/>
    <property type="molecule type" value="Genomic_DNA"/>
</dbReference>